<dbReference type="EMBL" id="GGFL01015498">
    <property type="protein sequence ID" value="MBW79676.1"/>
    <property type="molecule type" value="Transcribed_RNA"/>
</dbReference>
<proteinExistence type="predicted"/>
<feature type="chain" id="PRO_5014636924" evidence="1">
    <location>
        <begin position="26"/>
        <end position="86"/>
    </location>
</feature>
<protein>
    <submittedName>
        <fullName evidence="2">Putative secreted protein</fullName>
    </submittedName>
</protein>
<sequence>MHTWPCFDEPILLTIVSRWAAVTSCAPVGSSATGSALVPGGCRRCCWCEVGDETARSILTTCGLRTGRKAELRQGWKSYSGLNGLP</sequence>
<evidence type="ECO:0000313" key="2">
    <source>
        <dbReference type="EMBL" id="MBW79676.1"/>
    </source>
</evidence>
<name>A0A2M4DQ18_ANODA</name>
<evidence type="ECO:0000256" key="1">
    <source>
        <dbReference type="SAM" id="SignalP"/>
    </source>
</evidence>
<accession>A0A2M4DQ18</accession>
<organism evidence="2">
    <name type="scientific">Anopheles darlingi</name>
    <name type="common">Mosquito</name>
    <dbReference type="NCBI Taxonomy" id="43151"/>
    <lineage>
        <taxon>Eukaryota</taxon>
        <taxon>Metazoa</taxon>
        <taxon>Ecdysozoa</taxon>
        <taxon>Arthropoda</taxon>
        <taxon>Hexapoda</taxon>
        <taxon>Insecta</taxon>
        <taxon>Pterygota</taxon>
        <taxon>Neoptera</taxon>
        <taxon>Endopterygota</taxon>
        <taxon>Diptera</taxon>
        <taxon>Nematocera</taxon>
        <taxon>Culicoidea</taxon>
        <taxon>Culicidae</taxon>
        <taxon>Anophelinae</taxon>
        <taxon>Anopheles</taxon>
    </lineage>
</organism>
<reference evidence="2" key="1">
    <citation type="submission" date="2018-01" db="EMBL/GenBank/DDBJ databases">
        <title>An insight into the sialome of Amazonian anophelines.</title>
        <authorList>
            <person name="Ribeiro J.M."/>
            <person name="Scarpassa V."/>
            <person name="Calvo E."/>
        </authorList>
    </citation>
    <scope>NUCLEOTIDE SEQUENCE</scope>
</reference>
<keyword evidence="1" id="KW-0732">Signal</keyword>
<feature type="signal peptide" evidence="1">
    <location>
        <begin position="1"/>
        <end position="25"/>
    </location>
</feature>
<dbReference type="AlphaFoldDB" id="A0A2M4DQ18"/>